<dbReference type="EMBL" id="OZ037954">
    <property type="protein sequence ID" value="CAL1698762.1"/>
    <property type="molecule type" value="Genomic_DNA"/>
</dbReference>
<dbReference type="InterPro" id="IPR033433">
    <property type="entry name" value="GtaA_N"/>
</dbReference>
<dbReference type="Proteomes" id="UP001497453">
    <property type="component" value="Chromosome 11"/>
</dbReference>
<dbReference type="SUPFAM" id="SSF48208">
    <property type="entry name" value="Six-hairpin glycosidases"/>
    <property type="match status" value="1"/>
</dbReference>
<feature type="chain" id="PRO_5045981070" description="DUF1793-domain-containing protein" evidence="1">
    <location>
        <begin position="22"/>
        <end position="698"/>
    </location>
</feature>
<reference evidence="5" key="1">
    <citation type="submission" date="2024-04" db="EMBL/GenBank/DDBJ databases">
        <authorList>
            <person name="Shaw F."/>
            <person name="Minotto A."/>
        </authorList>
    </citation>
    <scope>NUCLEOTIDE SEQUENCE [LARGE SCALE GENOMIC DNA]</scope>
</reference>
<evidence type="ECO:0000313" key="4">
    <source>
        <dbReference type="EMBL" id="CAL1698762.1"/>
    </source>
</evidence>
<keyword evidence="1" id="KW-0732">Signal</keyword>
<proteinExistence type="predicted"/>
<evidence type="ECO:0000256" key="1">
    <source>
        <dbReference type="SAM" id="SignalP"/>
    </source>
</evidence>
<keyword evidence="5" id="KW-1185">Reference proteome</keyword>
<evidence type="ECO:0000313" key="5">
    <source>
        <dbReference type="Proteomes" id="UP001497453"/>
    </source>
</evidence>
<sequence>MFPITTVIIFLSSLFILPSGADVTGSISPLNPGAVPLAVRSPYLSCWLAQGGGNALNTAWTTMYTGTILGWVGYVKVDGKTFKFLGNDGKVPVDQAVQKNLQITSTQSTFTLTAGSVDLTVNFLSPVEPDNLVNHSFPFSYLAVTATSNDGQSHSVQVYTDISAEWVTGNVSQIVSWSTSAGDMITHQAQLVDQTPFVEVGDRIQYGSVYYATSNTQGTTYQSGEDEVVRSQFVNNTTLLNTQDTQFRAVSDRWPVFGMAHDLGQVSSTSAPVVWSVGHVRDPAVEYIVQGGFQNRSLYFWSQYLNISDAISAFHDDYPPALMRANSFDQQVKRDAQAISNDYADLVALSIRQSFAASEITISKNGDGIFDTSDVLMFLKEISSDGDVSTVDVIFPTWPLYLYTSPALGKYTLLPLFEYQATGQYSNQWSIHDLGDRSYPKAVGHNDGKDEAMPVEECGNMLIMTLSYTQRTGDKSLISTYYSLLDQWAQFLITDSLIPANQLSTDNFARSLTNQTNLAIKGIIGIKAMSEIASLMGDGARSSNYSSIASSYVDQFMGLAMSSDSKHLTLNYGNETSWGLSYNLYADKLLGTNLFPDSLYQTQTSWYSNLVNEFGLPLDTRNTFTLSGWEIWTAAIVKSTSLRDHLIFSVHQYAANGNSDRPFTDWYDTKDGKSILFTARPVVGAHLAFVSYSYQAFL</sequence>
<organism evidence="4 5">
    <name type="scientific">Somion occarium</name>
    <dbReference type="NCBI Taxonomy" id="3059160"/>
    <lineage>
        <taxon>Eukaryota</taxon>
        <taxon>Fungi</taxon>
        <taxon>Dikarya</taxon>
        <taxon>Basidiomycota</taxon>
        <taxon>Agaricomycotina</taxon>
        <taxon>Agaricomycetes</taxon>
        <taxon>Polyporales</taxon>
        <taxon>Cerrenaceae</taxon>
        <taxon>Somion</taxon>
    </lineage>
</organism>
<dbReference type="Pfam" id="PF17168">
    <property type="entry name" value="DUF5127"/>
    <property type="match status" value="1"/>
</dbReference>
<evidence type="ECO:0008006" key="6">
    <source>
        <dbReference type="Google" id="ProtNLM"/>
    </source>
</evidence>
<accession>A0ABP1CSV7</accession>
<dbReference type="InterPro" id="IPR032514">
    <property type="entry name" value="GtaA_central"/>
</dbReference>
<feature type="signal peptide" evidence="1">
    <location>
        <begin position="1"/>
        <end position="21"/>
    </location>
</feature>
<dbReference type="Pfam" id="PF16335">
    <property type="entry name" value="GtaA_6_Hairpin"/>
    <property type="match status" value="1"/>
</dbReference>
<dbReference type="PANTHER" id="PTHR31987:SF1">
    <property type="entry name" value="GLUTAMINASE A"/>
    <property type="match status" value="1"/>
</dbReference>
<feature type="domain" description="Glutaminase A N-terminal" evidence="3">
    <location>
        <begin position="106"/>
        <end position="335"/>
    </location>
</feature>
<evidence type="ECO:0000259" key="2">
    <source>
        <dbReference type="Pfam" id="PF16335"/>
    </source>
</evidence>
<feature type="domain" description="Glutaminase A central" evidence="2">
    <location>
        <begin position="340"/>
        <end position="689"/>
    </location>
</feature>
<name>A0ABP1CSV7_9APHY</name>
<evidence type="ECO:0000259" key="3">
    <source>
        <dbReference type="Pfam" id="PF17168"/>
    </source>
</evidence>
<dbReference type="InterPro" id="IPR052743">
    <property type="entry name" value="Glutaminase_GtaA"/>
</dbReference>
<protein>
    <recommendedName>
        <fullName evidence="6">DUF1793-domain-containing protein</fullName>
    </recommendedName>
</protein>
<dbReference type="PANTHER" id="PTHR31987">
    <property type="entry name" value="GLUTAMINASE A-RELATED"/>
    <property type="match status" value="1"/>
</dbReference>
<gene>
    <name evidence="4" type="ORF">GFSPODELE1_LOCUS2313</name>
</gene>
<dbReference type="InterPro" id="IPR008928">
    <property type="entry name" value="6-hairpin_glycosidase_sf"/>
</dbReference>